<feature type="domain" description="Secretion system C-terminal sorting" evidence="3">
    <location>
        <begin position="181"/>
        <end position="259"/>
    </location>
</feature>
<proteinExistence type="predicted"/>
<name>A0A0P0CHR5_9FLAO</name>
<dbReference type="AlphaFoldDB" id="A0A0P0CHR5"/>
<dbReference type="InterPro" id="IPR026444">
    <property type="entry name" value="Secre_tail"/>
</dbReference>
<keyword evidence="5" id="KW-1185">Reference proteome</keyword>
<evidence type="ECO:0000313" key="4">
    <source>
        <dbReference type="EMBL" id="ALJ05721.1"/>
    </source>
</evidence>
<organism evidence="4 5">
    <name type="scientific">Pseudalgibacter alginicilyticus</name>
    <dbReference type="NCBI Taxonomy" id="1736674"/>
    <lineage>
        <taxon>Bacteria</taxon>
        <taxon>Pseudomonadati</taxon>
        <taxon>Bacteroidota</taxon>
        <taxon>Flavobacteriia</taxon>
        <taxon>Flavobacteriales</taxon>
        <taxon>Flavobacteriaceae</taxon>
        <taxon>Pseudalgibacter</taxon>
    </lineage>
</organism>
<reference evidence="4 5" key="1">
    <citation type="submission" date="2015-10" db="EMBL/GenBank/DDBJ databases">
        <authorList>
            <person name="Gilbert D.G."/>
        </authorList>
    </citation>
    <scope>NUCLEOTIDE SEQUENCE [LARGE SCALE GENOMIC DNA]</scope>
    <source>
        <strain evidence="5">HZ-22</strain>
    </source>
</reference>
<accession>A0A0P0CHR5</accession>
<dbReference type="RefSeq" id="WP_054728253.1">
    <property type="nucleotide sequence ID" value="NZ_CP012898.1"/>
</dbReference>
<dbReference type="NCBIfam" id="TIGR04183">
    <property type="entry name" value="Por_Secre_tail"/>
    <property type="match status" value="1"/>
</dbReference>
<dbReference type="EMBL" id="CP012898">
    <property type="protein sequence ID" value="ALJ05721.1"/>
    <property type="molecule type" value="Genomic_DNA"/>
</dbReference>
<dbReference type="Pfam" id="PF18962">
    <property type="entry name" value="Por_Secre_tail"/>
    <property type="match status" value="1"/>
</dbReference>
<feature type="signal peptide" evidence="2">
    <location>
        <begin position="1"/>
        <end position="23"/>
    </location>
</feature>
<dbReference type="OrthoDB" id="629570at2"/>
<gene>
    <name evidence="4" type="ORF">APS56_11550</name>
</gene>
<protein>
    <recommendedName>
        <fullName evidence="3">Secretion system C-terminal sorting domain-containing protein</fullName>
    </recommendedName>
</protein>
<evidence type="ECO:0000256" key="1">
    <source>
        <dbReference type="ARBA" id="ARBA00022729"/>
    </source>
</evidence>
<dbReference type="KEGG" id="ahz:APS56_11550"/>
<sequence length="261" mass="28827">MKTILQFLFTLLFIYSGYSQCTAATSTDENFNGWTEINQCWDTLTSGALIYTEDNAIIFYSLFSPNSPTMLVAPEMIENTYTVKFDATVIAGSGTNTGLQIQVGTVTDTEDINTFNAVGLPFDISTTSSSYSLEVTLNSGEYLVFNANLPEVHTALSLDNIIVSNTLSTSDILHNKLNFKIYPNPTTNRKITLNFNETKITANNSTVCIYNIAGNKVFNTTLTNANGLQNKELDLSNLHNGIYMLKFTSGDYTTNKKIILK</sequence>
<evidence type="ECO:0000259" key="3">
    <source>
        <dbReference type="Pfam" id="PF18962"/>
    </source>
</evidence>
<evidence type="ECO:0000313" key="5">
    <source>
        <dbReference type="Proteomes" id="UP000057981"/>
    </source>
</evidence>
<dbReference type="STRING" id="1736674.APS56_11550"/>
<feature type="chain" id="PRO_5006042602" description="Secretion system C-terminal sorting domain-containing protein" evidence="2">
    <location>
        <begin position="24"/>
        <end position="261"/>
    </location>
</feature>
<keyword evidence="1 2" id="KW-0732">Signal</keyword>
<evidence type="ECO:0000256" key="2">
    <source>
        <dbReference type="SAM" id="SignalP"/>
    </source>
</evidence>
<dbReference type="Proteomes" id="UP000057981">
    <property type="component" value="Chromosome"/>
</dbReference>